<feature type="signal peptide" evidence="1">
    <location>
        <begin position="1"/>
        <end position="18"/>
    </location>
</feature>
<keyword evidence="1" id="KW-0732">Signal</keyword>
<evidence type="ECO:0000313" key="2">
    <source>
        <dbReference type="EMBL" id="KAL3697434.1"/>
    </source>
</evidence>
<evidence type="ECO:0008006" key="4">
    <source>
        <dbReference type="Google" id="ProtNLM"/>
    </source>
</evidence>
<sequence length="80" mass="9174">MGCPVAPMLFAMVTQLLMRLFREEEACGRLFRVNYGRQRTLMHQIFADDTGVNLTMAESQFNRLKEIIQTFEKISGASLT</sequence>
<reference evidence="2 3" key="1">
    <citation type="submission" date="2024-09" db="EMBL/GenBank/DDBJ databases">
        <title>Chromosome-scale assembly of Riccia sorocarpa.</title>
        <authorList>
            <person name="Paukszto L."/>
        </authorList>
    </citation>
    <scope>NUCLEOTIDE SEQUENCE [LARGE SCALE GENOMIC DNA]</scope>
    <source>
        <strain evidence="2">LP-2024</strain>
        <tissue evidence="2">Aerial parts of the thallus</tissue>
    </source>
</reference>
<evidence type="ECO:0000256" key="1">
    <source>
        <dbReference type="SAM" id="SignalP"/>
    </source>
</evidence>
<proteinExistence type="predicted"/>
<gene>
    <name evidence="2" type="ORF">R1sor_011510</name>
</gene>
<comment type="caution">
    <text evidence="2">The sequence shown here is derived from an EMBL/GenBank/DDBJ whole genome shotgun (WGS) entry which is preliminary data.</text>
</comment>
<feature type="chain" id="PRO_5044830456" description="Reverse transcriptase domain-containing protein" evidence="1">
    <location>
        <begin position="19"/>
        <end position="80"/>
    </location>
</feature>
<accession>A0ABD3I2X9</accession>
<evidence type="ECO:0000313" key="3">
    <source>
        <dbReference type="Proteomes" id="UP001633002"/>
    </source>
</evidence>
<dbReference type="Proteomes" id="UP001633002">
    <property type="component" value="Unassembled WGS sequence"/>
</dbReference>
<name>A0ABD3I2X9_9MARC</name>
<organism evidence="2 3">
    <name type="scientific">Riccia sorocarpa</name>
    <dbReference type="NCBI Taxonomy" id="122646"/>
    <lineage>
        <taxon>Eukaryota</taxon>
        <taxon>Viridiplantae</taxon>
        <taxon>Streptophyta</taxon>
        <taxon>Embryophyta</taxon>
        <taxon>Marchantiophyta</taxon>
        <taxon>Marchantiopsida</taxon>
        <taxon>Marchantiidae</taxon>
        <taxon>Marchantiales</taxon>
        <taxon>Ricciaceae</taxon>
        <taxon>Riccia</taxon>
    </lineage>
</organism>
<keyword evidence="3" id="KW-1185">Reference proteome</keyword>
<dbReference type="AlphaFoldDB" id="A0ABD3I2X9"/>
<dbReference type="EMBL" id="JBJQOH010000002">
    <property type="protein sequence ID" value="KAL3697434.1"/>
    <property type="molecule type" value="Genomic_DNA"/>
</dbReference>
<protein>
    <recommendedName>
        <fullName evidence="4">Reverse transcriptase domain-containing protein</fullName>
    </recommendedName>
</protein>